<sequence length="208" mass="23732">MSLQVQSLQIEYTVINTSICRYTLPNRPSIYSANTLKNYPTAFSLPITYLAVAGNETADGNFFHFRLSLVSETPSDHEQAVRINIQPSYTDMSCPMRGVALIEHIMYPFSEDHGNNLTPFCVPVSSGTTVATLLRIIFDKYNMDQYVRSFNDAGQGCRHWCASVLERLAREELIDRSVPQEFADYEVQENRKFGSRFPMPRIMGTFYV</sequence>
<comment type="caution">
    <text evidence="2">The sequence shown here is derived from an EMBL/GenBank/DDBJ whole genome shotgun (WGS) entry which is preliminary data.</text>
</comment>
<proteinExistence type="predicted"/>
<reference evidence="2" key="1">
    <citation type="submission" date="2016-06" db="EMBL/GenBank/DDBJ databases">
        <title>Draft Genome sequence of the fungus Inonotus baumii.</title>
        <authorList>
            <person name="Zhu H."/>
            <person name="Lin W."/>
        </authorList>
    </citation>
    <scope>NUCLEOTIDE SEQUENCE</scope>
    <source>
        <strain evidence="2">821</strain>
    </source>
</reference>
<protein>
    <recommendedName>
        <fullName evidence="1">DUF7770 domain-containing protein</fullName>
    </recommendedName>
</protein>
<dbReference type="AlphaFoldDB" id="A0A9Q5HZU3"/>
<dbReference type="Pfam" id="PF24968">
    <property type="entry name" value="DUF7770"/>
    <property type="match status" value="1"/>
</dbReference>
<evidence type="ECO:0000259" key="1">
    <source>
        <dbReference type="Pfam" id="PF24968"/>
    </source>
</evidence>
<organism evidence="2 3">
    <name type="scientific">Sanghuangporus baumii</name>
    <name type="common">Phellinus baumii</name>
    <dbReference type="NCBI Taxonomy" id="108892"/>
    <lineage>
        <taxon>Eukaryota</taxon>
        <taxon>Fungi</taxon>
        <taxon>Dikarya</taxon>
        <taxon>Basidiomycota</taxon>
        <taxon>Agaricomycotina</taxon>
        <taxon>Agaricomycetes</taxon>
        <taxon>Hymenochaetales</taxon>
        <taxon>Hymenochaetaceae</taxon>
        <taxon>Sanghuangporus</taxon>
    </lineage>
</organism>
<evidence type="ECO:0000313" key="3">
    <source>
        <dbReference type="Proteomes" id="UP000757232"/>
    </source>
</evidence>
<dbReference type="EMBL" id="LNZH02000173">
    <property type="protein sequence ID" value="OCB88672.1"/>
    <property type="molecule type" value="Genomic_DNA"/>
</dbReference>
<keyword evidence="3" id="KW-1185">Reference proteome</keyword>
<dbReference type="OrthoDB" id="3527137at2759"/>
<evidence type="ECO:0000313" key="2">
    <source>
        <dbReference type="EMBL" id="OCB88672.1"/>
    </source>
</evidence>
<accession>A0A9Q5HZU3</accession>
<gene>
    <name evidence="2" type="ORF">A7U60_g4145</name>
</gene>
<feature type="domain" description="DUF7770" evidence="1">
    <location>
        <begin position="58"/>
        <end position="207"/>
    </location>
</feature>
<name>A0A9Q5HZU3_SANBA</name>
<dbReference type="InterPro" id="IPR056672">
    <property type="entry name" value="DUF7770"/>
</dbReference>
<dbReference type="Proteomes" id="UP000757232">
    <property type="component" value="Unassembled WGS sequence"/>
</dbReference>